<dbReference type="Pfam" id="PF08814">
    <property type="entry name" value="XisH"/>
    <property type="match status" value="1"/>
</dbReference>
<dbReference type="CDD" id="cd22366">
    <property type="entry name" value="XisH-like"/>
    <property type="match status" value="1"/>
</dbReference>
<dbReference type="EMBL" id="AP025732">
    <property type="protein sequence ID" value="BDI14342.1"/>
    <property type="molecule type" value="Genomic_DNA"/>
</dbReference>
<keyword evidence="2" id="KW-1185">Reference proteome</keyword>
<dbReference type="InterPro" id="IPR014919">
    <property type="entry name" value="XisH"/>
</dbReference>
<evidence type="ECO:0000313" key="1">
    <source>
        <dbReference type="EMBL" id="BDI14342.1"/>
    </source>
</evidence>
<dbReference type="Gene3D" id="3.40.1350.10">
    <property type="match status" value="1"/>
</dbReference>
<dbReference type="SUPFAM" id="SSF52980">
    <property type="entry name" value="Restriction endonuclease-like"/>
    <property type="match status" value="1"/>
</dbReference>
<gene>
    <name evidence="1" type="ORF">ANSO36C_01440</name>
</gene>
<accession>A0ABM7YUP0</accession>
<sequence>MAKDVFHQQVKKALIKDGWIITHDPFTIRISEAIKLQIDLAAENAIAAERNTEKIAVEIKSFIADSDISEFHTALGQYLNYCQAIEEQEADRALYLAVPIETYQDFFQISFVQRALHRYQVKLIIYDPKCEEIRLWIK</sequence>
<protein>
    <recommendedName>
        <fullName evidence="3">Fatty-acid oxidation protein subunit alpha</fullName>
    </recommendedName>
</protein>
<organism evidence="1 2">
    <name type="scientific">Nostoc cf. commune SO-36</name>
    <dbReference type="NCBI Taxonomy" id="449208"/>
    <lineage>
        <taxon>Bacteria</taxon>
        <taxon>Bacillati</taxon>
        <taxon>Cyanobacteriota</taxon>
        <taxon>Cyanophyceae</taxon>
        <taxon>Nostocales</taxon>
        <taxon>Nostocaceae</taxon>
        <taxon>Nostoc</taxon>
    </lineage>
</organism>
<reference evidence="1" key="1">
    <citation type="submission" date="2022-04" db="EMBL/GenBank/DDBJ databases">
        <title>Complete genome sequence of a cyanobacterium, Nostoc sp. SO-36, isolated in Antarctica.</title>
        <authorList>
            <person name="Kanesaki Y."/>
            <person name="Effendi D."/>
            <person name="Sakamoto T."/>
            <person name="Ohtani S."/>
            <person name="Awai K."/>
        </authorList>
    </citation>
    <scope>NUCLEOTIDE SEQUENCE</scope>
    <source>
        <strain evidence="1">SO-36</strain>
    </source>
</reference>
<dbReference type="InterPro" id="IPR011856">
    <property type="entry name" value="tRNA_endonuc-like_dom_sf"/>
</dbReference>
<dbReference type="RefSeq" id="WP_251957949.1">
    <property type="nucleotide sequence ID" value="NZ_AP025732.1"/>
</dbReference>
<name>A0ABM7YUP0_NOSCO</name>
<evidence type="ECO:0000313" key="2">
    <source>
        <dbReference type="Proteomes" id="UP001055453"/>
    </source>
</evidence>
<evidence type="ECO:0008006" key="3">
    <source>
        <dbReference type="Google" id="ProtNLM"/>
    </source>
</evidence>
<dbReference type="Proteomes" id="UP001055453">
    <property type="component" value="Chromosome"/>
</dbReference>
<proteinExistence type="predicted"/>
<dbReference type="InterPro" id="IPR011335">
    <property type="entry name" value="Restrct_endonuc-II-like"/>
</dbReference>